<dbReference type="GO" id="GO:0005874">
    <property type="term" value="C:microtubule"/>
    <property type="evidence" value="ECO:0007669"/>
    <property type="project" value="InterPro"/>
</dbReference>
<feature type="domain" description="N-acetyltransferase" evidence="3">
    <location>
        <begin position="1"/>
        <end position="68"/>
    </location>
</feature>
<dbReference type="AlphaFoldDB" id="A0A183FV07"/>
<dbReference type="PROSITE" id="PS51730">
    <property type="entry name" value="GNAT_ATAT"/>
    <property type="match status" value="1"/>
</dbReference>
<evidence type="ECO:0000256" key="1">
    <source>
        <dbReference type="ARBA" id="ARBA00022679"/>
    </source>
</evidence>
<accession>A0A183FV07</accession>
<evidence type="ECO:0000313" key="5">
    <source>
        <dbReference type="WBParaSite" id="HPBE_0001208901-mRNA-1"/>
    </source>
</evidence>
<dbReference type="PANTHER" id="PTHR12327:SF0">
    <property type="entry name" value="ALPHA-TUBULIN N-ACETYLTRANSFERASE 1"/>
    <property type="match status" value="1"/>
</dbReference>
<name>A0A183FV07_HELPZ</name>
<proteinExistence type="predicted"/>
<evidence type="ECO:0000313" key="4">
    <source>
        <dbReference type="Proteomes" id="UP000050761"/>
    </source>
</evidence>
<dbReference type="InterPro" id="IPR038746">
    <property type="entry name" value="Atat"/>
</dbReference>
<dbReference type="PANTHER" id="PTHR12327">
    <property type="entry name" value="ALPHA-TUBULIN N-ACETYLTRANSFERASE 1"/>
    <property type="match status" value="1"/>
</dbReference>
<keyword evidence="2" id="KW-0012">Acyltransferase</keyword>
<dbReference type="Proteomes" id="UP000050761">
    <property type="component" value="Unassembled WGS sequence"/>
</dbReference>
<dbReference type="Gene3D" id="3.40.630.30">
    <property type="match status" value="1"/>
</dbReference>
<reference evidence="5" key="1">
    <citation type="submission" date="2019-09" db="UniProtKB">
        <authorList>
            <consortium name="WormBaseParasite"/>
        </authorList>
    </citation>
    <scope>IDENTIFICATION</scope>
</reference>
<organism evidence="4 5">
    <name type="scientific">Heligmosomoides polygyrus</name>
    <name type="common">Parasitic roundworm</name>
    <dbReference type="NCBI Taxonomy" id="6339"/>
    <lineage>
        <taxon>Eukaryota</taxon>
        <taxon>Metazoa</taxon>
        <taxon>Ecdysozoa</taxon>
        <taxon>Nematoda</taxon>
        <taxon>Chromadorea</taxon>
        <taxon>Rhabditida</taxon>
        <taxon>Rhabditina</taxon>
        <taxon>Rhabditomorpha</taxon>
        <taxon>Strongyloidea</taxon>
        <taxon>Heligmosomidae</taxon>
        <taxon>Heligmosomoides</taxon>
    </lineage>
</organism>
<dbReference type="GO" id="GO:0019799">
    <property type="term" value="F:tubulin N-acetyltransferase activity"/>
    <property type="evidence" value="ECO:0007669"/>
    <property type="project" value="InterPro"/>
</dbReference>
<dbReference type="InterPro" id="IPR007965">
    <property type="entry name" value="GNAT_ATAT"/>
</dbReference>
<protein>
    <submittedName>
        <fullName evidence="5">N-acetyltransferase domain-containing protein</fullName>
    </submittedName>
</protein>
<dbReference type="WBParaSite" id="HPBE_0001208901-mRNA-1">
    <property type="protein sequence ID" value="HPBE_0001208901-mRNA-1"/>
    <property type="gene ID" value="HPBE_0001208901"/>
</dbReference>
<dbReference type="Pfam" id="PF05301">
    <property type="entry name" value="Acetyltransf_16"/>
    <property type="match status" value="1"/>
</dbReference>
<evidence type="ECO:0000256" key="2">
    <source>
        <dbReference type="ARBA" id="ARBA00023315"/>
    </source>
</evidence>
<keyword evidence="1" id="KW-0808">Transferase</keyword>
<evidence type="ECO:0000259" key="3">
    <source>
        <dbReference type="PROSITE" id="PS51730"/>
    </source>
</evidence>
<sequence length="68" mass="7869">LAKLSALCMQVKAPLTCCEKLVNSDNTLYISWEYDEEKKVSRLLGYAKVGRKRLFLYDSEMQTYEGQV</sequence>
<keyword evidence="4" id="KW-1185">Reference proteome</keyword>